<accession>A0ABT7NSD7</accession>
<reference evidence="2" key="1">
    <citation type="submission" date="2020-06" db="EMBL/GenBank/DDBJ databases">
        <authorList>
            <person name="Dong N."/>
        </authorList>
    </citation>
    <scope>NUCLEOTIDE SEQUENCE</scope>
    <source>
        <strain evidence="2">R1692</strain>
    </source>
</reference>
<keyword evidence="3" id="KW-1185">Reference proteome</keyword>
<evidence type="ECO:0000313" key="2">
    <source>
        <dbReference type="EMBL" id="MDM1050154.1"/>
    </source>
</evidence>
<protein>
    <submittedName>
        <fullName evidence="2">Relaxase/mobilization nuclease domain-containing protein</fullName>
    </submittedName>
</protein>
<evidence type="ECO:0000313" key="3">
    <source>
        <dbReference type="Proteomes" id="UP001170954"/>
    </source>
</evidence>
<name>A0ABT7NSD7_9SPHI</name>
<feature type="domain" description="MobA/VirD2-like nuclease" evidence="1">
    <location>
        <begin position="18"/>
        <end position="147"/>
    </location>
</feature>
<sequence>MIAKIIKTNASFSASLDYCLNREKASIIYSDGVRIGSSEFMARQFELLASSNDRMKNSPLGHIVLSFSKDLNGKISDNMMNLIAKDYLLKMGIKDTAVLVIRHEDRKHPHCHIIYSKIDYVNNKKLKEGYIKLKSLKAVREINQKYGFNRNQYQTPFTESKSKFFQTRKEVAYYLHQGVSGKNPCKNWAELQQYLFQKGIHVEFKAKGKSDVIQGVSFSKDGFKFKGSELGLSYSKIEDQFSQSQSFYDFKSISHVNNLEGNVVHEKMTKNDESILSILLSPDVGISGDQDDEQMKKRKRKMKL</sequence>
<dbReference type="EMBL" id="JACAGK010000074">
    <property type="protein sequence ID" value="MDM1050154.1"/>
    <property type="molecule type" value="Genomic_DNA"/>
</dbReference>
<dbReference type="Pfam" id="PF03432">
    <property type="entry name" value="Relaxase"/>
    <property type="match status" value="1"/>
</dbReference>
<proteinExistence type="predicted"/>
<comment type="caution">
    <text evidence="2">The sequence shown here is derived from an EMBL/GenBank/DDBJ whole genome shotgun (WGS) entry which is preliminary data.</text>
</comment>
<evidence type="ECO:0000259" key="1">
    <source>
        <dbReference type="Pfam" id="PF03432"/>
    </source>
</evidence>
<dbReference type="RefSeq" id="WP_286652308.1">
    <property type="nucleotide sequence ID" value="NZ_JACAGK010000074.1"/>
</dbReference>
<dbReference type="Proteomes" id="UP001170954">
    <property type="component" value="Unassembled WGS sequence"/>
</dbReference>
<gene>
    <name evidence="2" type="ORF">HX018_18105</name>
</gene>
<reference evidence="2" key="2">
    <citation type="journal article" date="2022" name="Sci. Total Environ.">
        <title>Prevalence, transmission, and molecular epidemiology of tet(X)-positive bacteria among humans, animals, and environmental niches in China: An epidemiological, and genomic-based study.</title>
        <authorList>
            <person name="Dong N."/>
            <person name="Zeng Y."/>
            <person name="Cai C."/>
            <person name="Sun C."/>
            <person name="Lu J."/>
            <person name="Liu C."/>
            <person name="Zhou H."/>
            <person name="Sun Q."/>
            <person name="Shu L."/>
            <person name="Wang H."/>
            <person name="Wang Y."/>
            <person name="Wang S."/>
            <person name="Wu C."/>
            <person name="Chan E.W."/>
            <person name="Chen G."/>
            <person name="Shen Z."/>
            <person name="Chen S."/>
            <person name="Zhang R."/>
        </authorList>
    </citation>
    <scope>NUCLEOTIDE SEQUENCE</scope>
    <source>
        <strain evidence="2">R1692</strain>
    </source>
</reference>
<dbReference type="InterPro" id="IPR005094">
    <property type="entry name" value="Endonuclease_MobA/VirD2"/>
</dbReference>
<organism evidence="2 3">
    <name type="scientific">Sphingobacterium hotanense</name>
    <dbReference type="NCBI Taxonomy" id="649196"/>
    <lineage>
        <taxon>Bacteria</taxon>
        <taxon>Pseudomonadati</taxon>
        <taxon>Bacteroidota</taxon>
        <taxon>Sphingobacteriia</taxon>
        <taxon>Sphingobacteriales</taxon>
        <taxon>Sphingobacteriaceae</taxon>
        <taxon>Sphingobacterium</taxon>
    </lineage>
</organism>